<reference evidence="2" key="1">
    <citation type="journal article" date="2019" name="Int. J. Syst. Evol. Microbiol.">
        <title>The Global Catalogue of Microorganisms (GCM) 10K type strain sequencing project: providing services to taxonomists for standard genome sequencing and annotation.</title>
        <authorList>
            <consortium name="The Broad Institute Genomics Platform"/>
            <consortium name="The Broad Institute Genome Sequencing Center for Infectious Disease"/>
            <person name="Wu L."/>
            <person name="Ma J."/>
        </authorList>
    </citation>
    <scope>NUCLEOTIDE SEQUENCE [LARGE SCALE GENOMIC DNA]</scope>
    <source>
        <strain evidence="2">CCUG 60559</strain>
    </source>
</reference>
<dbReference type="RefSeq" id="WP_318276878.1">
    <property type="nucleotide sequence ID" value="NZ_JBHTBD010000006.1"/>
</dbReference>
<gene>
    <name evidence="1" type="ORF">ACFQQA_14095</name>
</gene>
<keyword evidence="2" id="KW-1185">Reference proteome</keyword>
<sequence length="73" mass="8351">QSRWRILHRSAALSTVYLKKVKLRFLQYFQTVALPESPRLSGVPLEGDAHSTDTRRTVNGVFELTLKVLGFHL</sequence>
<feature type="non-terminal residue" evidence="1">
    <location>
        <position position="1"/>
    </location>
</feature>
<organism evidence="1 2">
    <name type="scientific">Marinobacter aromaticivorans</name>
    <dbReference type="NCBI Taxonomy" id="1494078"/>
    <lineage>
        <taxon>Bacteria</taxon>
        <taxon>Pseudomonadati</taxon>
        <taxon>Pseudomonadota</taxon>
        <taxon>Gammaproteobacteria</taxon>
        <taxon>Pseudomonadales</taxon>
        <taxon>Marinobacteraceae</taxon>
        <taxon>Marinobacter</taxon>
    </lineage>
</organism>
<evidence type="ECO:0000313" key="2">
    <source>
        <dbReference type="Proteomes" id="UP001596506"/>
    </source>
</evidence>
<protein>
    <submittedName>
        <fullName evidence="1">Uncharacterized protein</fullName>
    </submittedName>
</protein>
<name>A0ABW2IXU5_9GAMM</name>
<comment type="caution">
    <text evidence="1">The sequence shown here is derived from an EMBL/GenBank/DDBJ whole genome shotgun (WGS) entry which is preliminary data.</text>
</comment>
<dbReference type="Proteomes" id="UP001596506">
    <property type="component" value="Unassembled WGS sequence"/>
</dbReference>
<dbReference type="EMBL" id="JBHTBD010000006">
    <property type="protein sequence ID" value="MFC7295853.1"/>
    <property type="molecule type" value="Genomic_DNA"/>
</dbReference>
<accession>A0ABW2IXU5</accession>
<proteinExistence type="predicted"/>
<evidence type="ECO:0000313" key="1">
    <source>
        <dbReference type="EMBL" id="MFC7295853.1"/>
    </source>
</evidence>